<name>A0A8S5PH67_9CAUD</name>
<organism evidence="1">
    <name type="scientific">Myoviridae sp. ctNYa18</name>
    <dbReference type="NCBI Taxonomy" id="2825090"/>
    <lineage>
        <taxon>Viruses</taxon>
        <taxon>Duplodnaviria</taxon>
        <taxon>Heunggongvirae</taxon>
        <taxon>Uroviricota</taxon>
        <taxon>Caudoviricetes</taxon>
    </lineage>
</organism>
<sequence length="188" mass="22510">MRLYKLLKDLPTVKAGAIFKEKIKIDGTRVLKACESGRKHSILVREIDNFDEWFEPTDSINWNLKWNDTYWYIDYWGKVSCRNYTDAIIDRLNIDNGNTYHTEEECKEAHERKLAEVRLRKTSDFEPIFESEYGGWIVYFDHENRMLDCTKVFSCDRGEPVHYATKEDAERSIKENREDWLIYFGVKE</sequence>
<evidence type="ECO:0000313" key="1">
    <source>
        <dbReference type="EMBL" id="DAE05949.1"/>
    </source>
</evidence>
<accession>A0A8S5PH67</accession>
<reference evidence="1" key="1">
    <citation type="journal article" date="2021" name="Proc. Natl. Acad. Sci. U.S.A.">
        <title>A Catalog of Tens of Thousands of Viruses from Human Metagenomes Reveals Hidden Associations with Chronic Diseases.</title>
        <authorList>
            <person name="Tisza M.J."/>
            <person name="Buck C.B."/>
        </authorList>
    </citation>
    <scope>NUCLEOTIDE SEQUENCE</scope>
    <source>
        <strain evidence="1">CtNYa18</strain>
    </source>
</reference>
<proteinExistence type="predicted"/>
<protein>
    <submittedName>
        <fullName evidence="1">Uncharacterized protein</fullName>
    </submittedName>
</protein>
<dbReference type="EMBL" id="BK015422">
    <property type="protein sequence ID" value="DAE05949.1"/>
    <property type="molecule type" value="Genomic_DNA"/>
</dbReference>